<dbReference type="PANTHER" id="PTHR13639:SF2">
    <property type="entry name" value="CYTOCHROME C OXIDASE ASSEMBLY FACTOR 4 HOMOLOG, MITOCHONDRIAL"/>
    <property type="match status" value="1"/>
</dbReference>
<dbReference type="OrthoDB" id="5586401at2759"/>
<dbReference type="GO" id="GO:0033617">
    <property type="term" value="P:mitochondrial respiratory chain complex IV assembly"/>
    <property type="evidence" value="ECO:0007669"/>
    <property type="project" value="InterPro"/>
</dbReference>
<evidence type="ECO:0000313" key="4">
    <source>
        <dbReference type="WBParaSite" id="HNAJ_0000381701-mRNA-1"/>
    </source>
</evidence>
<gene>
    <name evidence="2" type="ORF">HNAJ_LOCUS3815</name>
</gene>
<dbReference type="EMBL" id="UZAE01002372">
    <property type="protein sequence ID" value="VDN99674.1"/>
    <property type="molecule type" value="Genomic_DNA"/>
</dbReference>
<evidence type="ECO:0000256" key="1">
    <source>
        <dbReference type="SAM" id="MobiDB-lite"/>
    </source>
</evidence>
<keyword evidence="3" id="KW-1185">Reference proteome</keyword>
<sequence>MVSTAFSEMSGHDFKPIKPTTDNDEEDDPVIASIKRTGCLDLHNAIMECMYENKDWRKCQNEVKSFRLCMSKKDKKP</sequence>
<organism evidence="4">
    <name type="scientific">Rodentolepis nana</name>
    <name type="common">Dwarf tapeworm</name>
    <name type="synonym">Hymenolepis nana</name>
    <dbReference type="NCBI Taxonomy" id="102285"/>
    <lineage>
        <taxon>Eukaryota</taxon>
        <taxon>Metazoa</taxon>
        <taxon>Spiralia</taxon>
        <taxon>Lophotrochozoa</taxon>
        <taxon>Platyhelminthes</taxon>
        <taxon>Cestoda</taxon>
        <taxon>Eucestoda</taxon>
        <taxon>Cyclophyllidea</taxon>
        <taxon>Hymenolepididae</taxon>
        <taxon>Rodentolepis</taxon>
    </lineage>
</organism>
<dbReference type="WBParaSite" id="HNAJ_0000381701-mRNA-1">
    <property type="protein sequence ID" value="HNAJ_0000381701-mRNA-1"/>
    <property type="gene ID" value="HNAJ_0000381701"/>
</dbReference>
<reference evidence="4" key="1">
    <citation type="submission" date="2017-02" db="UniProtKB">
        <authorList>
            <consortium name="WormBaseParasite"/>
        </authorList>
    </citation>
    <scope>IDENTIFICATION</scope>
</reference>
<proteinExistence type="predicted"/>
<dbReference type="PANTHER" id="PTHR13639">
    <property type="entry name" value="CYTOCHROME C OXIDASE ASSEMBLY FACTOR 4 HOMOLOG, MITOCHONDRIAL"/>
    <property type="match status" value="1"/>
</dbReference>
<evidence type="ECO:0000313" key="2">
    <source>
        <dbReference type="EMBL" id="VDN99674.1"/>
    </source>
</evidence>
<dbReference type="Proteomes" id="UP000278807">
    <property type="component" value="Unassembled WGS sequence"/>
</dbReference>
<protein>
    <submittedName>
        <fullName evidence="4">CHCH domain-containing protein</fullName>
    </submittedName>
</protein>
<dbReference type="GO" id="GO:0005758">
    <property type="term" value="C:mitochondrial intermembrane space"/>
    <property type="evidence" value="ECO:0007669"/>
    <property type="project" value="InterPro"/>
</dbReference>
<dbReference type="PROSITE" id="PS51808">
    <property type="entry name" value="CHCH"/>
    <property type="match status" value="1"/>
</dbReference>
<feature type="region of interest" description="Disordered" evidence="1">
    <location>
        <begin position="1"/>
        <end position="28"/>
    </location>
</feature>
<accession>A0A0R3T9S8</accession>
<name>A0A0R3T9S8_RODNA</name>
<evidence type="ECO:0000313" key="3">
    <source>
        <dbReference type="Proteomes" id="UP000278807"/>
    </source>
</evidence>
<dbReference type="AlphaFoldDB" id="A0A0R3T9S8"/>
<dbReference type="InterPro" id="IPR039870">
    <property type="entry name" value="Coa4-like"/>
</dbReference>
<dbReference type="STRING" id="102285.A0A0R3T9S8"/>
<reference evidence="2 3" key="2">
    <citation type="submission" date="2018-11" db="EMBL/GenBank/DDBJ databases">
        <authorList>
            <consortium name="Pathogen Informatics"/>
        </authorList>
    </citation>
    <scope>NUCLEOTIDE SEQUENCE [LARGE SCALE GENOMIC DNA]</scope>
</reference>